<name>A0AAV2FLB3_9ROSI</name>
<dbReference type="AlphaFoldDB" id="A0AAV2FLB3"/>
<gene>
    <name evidence="1" type="ORF">LTRI10_LOCUS39232</name>
</gene>
<dbReference type="InterPro" id="IPR036457">
    <property type="entry name" value="PPM-type-like_dom_sf"/>
</dbReference>
<dbReference type="EMBL" id="OZ034820">
    <property type="protein sequence ID" value="CAL1399033.1"/>
    <property type="molecule type" value="Genomic_DNA"/>
</dbReference>
<evidence type="ECO:0008006" key="3">
    <source>
        <dbReference type="Google" id="ProtNLM"/>
    </source>
</evidence>
<protein>
    <recommendedName>
        <fullName evidence="3">Protein-serine/threonine phosphatase</fullName>
    </recommendedName>
</protein>
<evidence type="ECO:0000313" key="2">
    <source>
        <dbReference type="Proteomes" id="UP001497516"/>
    </source>
</evidence>
<keyword evidence="2" id="KW-1185">Reference proteome</keyword>
<evidence type="ECO:0000313" key="1">
    <source>
        <dbReference type="EMBL" id="CAL1399033.1"/>
    </source>
</evidence>
<sequence length="111" mass="12535">MEDAVAVAVEPGFTVGEYNFFWVYDGHGEAGMAEACKERLHELLAEEIGVAAATGGGGTGWGGVMGRCFERMDGMVEKKVGWWGRLRWWPWSGRRWWWWPIPAPIIFLVCD</sequence>
<dbReference type="SUPFAM" id="SSF81606">
    <property type="entry name" value="PP2C-like"/>
    <property type="match status" value="1"/>
</dbReference>
<dbReference type="Gene3D" id="3.60.40.10">
    <property type="entry name" value="PPM-type phosphatase domain"/>
    <property type="match status" value="1"/>
</dbReference>
<reference evidence="1 2" key="1">
    <citation type="submission" date="2024-04" db="EMBL/GenBank/DDBJ databases">
        <authorList>
            <person name="Fracassetti M."/>
        </authorList>
    </citation>
    <scope>NUCLEOTIDE SEQUENCE [LARGE SCALE GENOMIC DNA]</scope>
</reference>
<organism evidence="1 2">
    <name type="scientific">Linum trigynum</name>
    <dbReference type="NCBI Taxonomy" id="586398"/>
    <lineage>
        <taxon>Eukaryota</taxon>
        <taxon>Viridiplantae</taxon>
        <taxon>Streptophyta</taxon>
        <taxon>Embryophyta</taxon>
        <taxon>Tracheophyta</taxon>
        <taxon>Spermatophyta</taxon>
        <taxon>Magnoliopsida</taxon>
        <taxon>eudicotyledons</taxon>
        <taxon>Gunneridae</taxon>
        <taxon>Pentapetalae</taxon>
        <taxon>rosids</taxon>
        <taxon>fabids</taxon>
        <taxon>Malpighiales</taxon>
        <taxon>Linaceae</taxon>
        <taxon>Linum</taxon>
    </lineage>
</organism>
<proteinExistence type="predicted"/>
<accession>A0AAV2FLB3</accession>
<dbReference type="Proteomes" id="UP001497516">
    <property type="component" value="Chromosome 7"/>
</dbReference>